<evidence type="ECO:0000256" key="1">
    <source>
        <dbReference type="SAM" id="Coils"/>
    </source>
</evidence>
<name>A0A2N0ZML9_9BACI</name>
<evidence type="ECO:0000256" key="2">
    <source>
        <dbReference type="SAM" id="Phobius"/>
    </source>
</evidence>
<feature type="transmembrane region" description="Helical" evidence="2">
    <location>
        <begin position="6"/>
        <end position="24"/>
    </location>
</feature>
<gene>
    <name evidence="3" type="ORF">CWS20_01300</name>
</gene>
<keyword evidence="1" id="KW-0175">Coiled coil</keyword>
<accession>A0A2N0ZML9</accession>
<dbReference type="Proteomes" id="UP000233343">
    <property type="component" value="Unassembled WGS sequence"/>
</dbReference>
<feature type="coiled-coil region" evidence="1">
    <location>
        <begin position="26"/>
        <end position="69"/>
    </location>
</feature>
<keyword evidence="4" id="KW-1185">Reference proteome</keyword>
<dbReference type="RefSeq" id="WP_066193602.1">
    <property type="nucleotide sequence ID" value="NZ_JAFDQP010000003.1"/>
</dbReference>
<proteinExistence type="predicted"/>
<evidence type="ECO:0000313" key="4">
    <source>
        <dbReference type="Proteomes" id="UP000233343"/>
    </source>
</evidence>
<sequence length="72" mass="8380">MTGLVAVVMVFSIPIVAIVSDHFLKAKKIKAKIVEDQIKLEKIKQENFMLETEKMRMELESQLKIQEHKKLI</sequence>
<dbReference type="EMBL" id="PISD01000005">
    <property type="protein sequence ID" value="PKG30743.1"/>
    <property type="molecule type" value="Genomic_DNA"/>
</dbReference>
<keyword evidence="2" id="KW-1133">Transmembrane helix</keyword>
<organism evidence="3 4">
    <name type="scientific">Cytobacillus horneckiae</name>
    <dbReference type="NCBI Taxonomy" id="549687"/>
    <lineage>
        <taxon>Bacteria</taxon>
        <taxon>Bacillati</taxon>
        <taxon>Bacillota</taxon>
        <taxon>Bacilli</taxon>
        <taxon>Bacillales</taxon>
        <taxon>Bacillaceae</taxon>
        <taxon>Cytobacillus</taxon>
    </lineage>
</organism>
<comment type="caution">
    <text evidence="3">The sequence shown here is derived from an EMBL/GenBank/DDBJ whole genome shotgun (WGS) entry which is preliminary data.</text>
</comment>
<keyword evidence="2" id="KW-0812">Transmembrane</keyword>
<keyword evidence="2" id="KW-0472">Membrane</keyword>
<protein>
    <submittedName>
        <fullName evidence="3">Uncharacterized protein</fullName>
    </submittedName>
</protein>
<dbReference type="AlphaFoldDB" id="A0A2N0ZML9"/>
<evidence type="ECO:0000313" key="3">
    <source>
        <dbReference type="EMBL" id="PKG30743.1"/>
    </source>
</evidence>
<reference evidence="3 4" key="1">
    <citation type="journal article" date="2010" name="Int. J. Syst. Evol. Microbiol.">
        <title>Bacillus horneckiae sp. nov., isolated from a spacecraft-assembly clean room.</title>
        <authorList>
            <person name="Vaishampayan P."/>
            <person name="Probst A."/>
            <person name="Krishnamurthi S."/>
            <person name="Ghosh S."/>
            <person name="Osman S."/>
            <person name="McDowall A."/>
            <person name="Ruckmani A."/>
            <person name="Mayilraj S."/>
            <person name="Venkateswaran K."/>
        </authorList>
    </citation>
    <scope>NUCLEOTIDE SEQUENCE [LARGE SCALE GENOMIC DNA]</scope>
    <source>
        <strain evidence="4">1PO1SC</strain>
    </source>
</reference>